<reference evidence="2" key="1">
    <citation type="journal article" date="2020" name="Stud. Mycol.">
        <title>101 Dothideomycetes genomes: a test case for predicting lifestyles and emergence of pathogens.</title>
        <authorList>
            <person name="Haridas S."/>
            <person name="Albert R."/>
            <person name="Binder M."/>
            <person name="Bloem J."/>
            <person name="Labutti K."/>
            <person name="Salamov A."/>
            <person name="Andreopoulos B."/>
            <person name="Baker S."/>
            <person name="Barry K."/>
            <person name="Bills G."/>
            <person name="Bluhm B."/>
            <person name="Cannon C."/>
            <person name="Castanera R."/>
            <person name="Culley D."/>
            <person name="Daum C."/>
            <person name="Ezra D."/>
            <person name="Gonzalez J."/>
            <person name="Henrissat B."/>
            <person name="Kuo A."/>
            <person name="Liang C."/>
            <person name="Lipzen A."/>
            <person name="Lutzoni F."/>
            <person name="Magnuson J."/>
            <person name="Mondo S."/>
            <person name="Nolan M."/>
            <person name="Ohm R."/>
            <person name="Pangilinan J."/>
            <person name="Park H.-J."/>
            <person name="Ramirez L."/>
            <person name="Alfaro M."/>
            <person name="Sun H."/>
            <person name="Tritt A."/>
            <person name="Yoshinaga Y."/>
            <person name="Zwiers L.-H."/>
            <person name="Turgeon B."/>
            <person name="Goodwin S."/>
            <person name="Spatafora J."/>
            <person name="Crous P."/>
            <person name="Grigoriev I."/>
        </authorList>
    </citation>
    <scope>NUCLEOTIDE SEQUENCE</scope>
    <source>
        <strain evidence="2">SCOH1-5</strain>
    </source>
</reference>
<feature type="domain" description="RNase MRP protein 1 RNA binding" evidence="1">
    <location>
        <begin position="1"/>
        <end position="97"/>
    </location>
</feature>
<name>A0A6A6F0B0_9PEZI</name>
<dbReference type="EMBL" id="ML992711">
    <property type="protein sequence ID" value="KAF2206843.1"/>
    <property type="molecule type" value="Genomic_DNA"/>
</dbReference>
<dbReference type="PANTHER" id="PTHR37792">
    <property type="entry name" value="RIBONUCLEASE MRP PROTEIN SUBUNIT RMP1"/>
    <property type="match status" value="1"/>
</dbReference>
<evidence type="ECO:0000313" key="2">
    <source>
        <dbReference type="EMBL" id="KAF2206843.1"/>
    </source>
</evidence>
<dbReference type="Pfam" id="PF20945">
    <property type="entry name" value="RMP1"/>
    <property type="match status" value="1"/>
</dbReference>
<dbReference type="PANTHER" id="PTHR37792:SF1">
    <property type="entry name" value="RIBONUCLEASE MRP PROTEIN SUBUNIT RMP1"/>
    <property type="match status" value="1"/>
</dbReference>
<organism evidence="2 3">
    <name type="scientific">Cercospora zeae-maydis SCOH1-5</name>
    <dbReference type="NCBI Taxonomy" id="717836"/>
    <lineage>
        <taxon>Eukaryota</taxon>
        <taxon>Fungi</taxon>
        <taxon>Dikarya</taxon>
        <taxon>Ascomycota</taxon>
        <taxon>Pezizomycotina</taxon>
        <taxon>Dothideomycetes</taxon>
        <taxon>Dothideomycetidae</taxon>
        <taxon>Mycosphaerellales</taxon>
        <taxon>Mycosphaerellaceae</taxon>
        <taxon>Cercospora</taxon>
    </lineage>
</organism>
<dbReference type="Proteomes" id="UP000799539">
    <property type="component" value="Unassembled WGS sequence"/>
</dbReference>
<dbReference type="GO" id="GO:0000294">
    <property type="term" value="P:nuclear-transcribed mRNA catabolic process, RNase MRP-dependent"/>
    <property type="evidence" value="ECO:0007669"/>
    <property type="project" value="TreeGrafter"/>
</dbReference>
<evidence type="ECO:0000313" key="3">
    <source>
        <dbReference type="Proteomes" id="UP000799539"/>
    </source>
</evidence>
<dbReference type="InterPro" id="IPR047205">
    <property type="entry name" value="RMP1"/>
</dbReference>
<evidence type="ECO:0000259" key="1">
    <source>
        <dbReference type="Pfam" id="PF20945"/>
    </source>
</evidence>
<dbReference type="InterPro" id="IPR047204">
    <property type="entry name" value="RMP1_RBD"/>
</dbReference>
<feature type="non-terminal residue" evidence="2">
    <location>
        <position position="1"/>
    </location>
</feature>
<keyword evidence="3" id="KW-1185">Reference proteome</keyword>
<accession>A0A6A6F0B0</accession>
<feature type="non-terminal residue" evidence="2">
    <location>
        <position position="146"/>
    </location>
</feature>
<dbReference type="GO" id="GO:0000172">
    <property type="term" value="C:ribonuclease MRP complex"/>
    <property type="evidence" value="ECO:0007669"/>
    <property type="project" value="InterPro"/>
</dbReference>
<protein>
    <recommendedName>
        <fullName evidence="1">RNase MRP protein 1 RNA binding domain-containing protein</fullName>
    </recommendedName>
</protein>
<proteinExistence type="predicted"/>
<gene>
    <name evidence="2" type="ORF">CERZMDRAFT_5793</name>
</gene>
<sequence length="146" mass="16746">RNKNQHRHSLWYRPFTTFRSNLSSLIRDLETLYTIPSSHAAKAKKKATDPAVVQRIRARLDHWRDFLVPKWHLAFSQVIADQRFSALGLFLMAALAEVCQVVGISRDLEDQGDEEVRKAIEALGQEEMGVAISRAEMDDRREDVGE</sequence>
<dbReference type="CDD" id="cd22573">
    <property type="entry name" value="RMP1_RBD"/>
    <property type="match status" value="1"/>
</dbReference>
<dbReference type="GO" id="GO:0000466">
    <property type="term" value="P:maturation of 5.8S rRNA from tricistronic rRNA transcript (SSU-rRNA, 5.8S rRNA, LSU-rRNA)"/>
    <property type="evidence" value="ECO:0007669"/>
    <property type="project" value="TreeGrafter"/>
</dbReference>
<dbReference type="OrthoDB" id="5414547at2759"/>
<dbReference type="AlphaFoldDB" id="A0A6A6F0B0"/>
<dbReference type="GO" id="GO:0042134">
    <property type="term" value="F:rRNA primary transcript binding"/>
    <property type="evidence" value="ECO:0007669"/>
    <property type="project" value="InterPro"/>
</dbReference>